<feature type="transmembrane region" description="Helical" evidence="2">
    <location>
        <begin position="43"/>
        <end position="68"/>
    </location>
</feature>
<feature type="transmembrane region" description="Helical" evidence="2">
    <location>
        <begin position="223"/>
        <end position="243"/>
    </location>
</feature>
<dbReference type="RefSeq" id="WP_146851398.1">
    <property type="nucleotide sequence ID" value="NZ_BKAG01000022.1"/>
</dbReference>
<dbReference type="Proteomes" id="UP000321577">
    <property type="component" value="Unassembled WGS sequence"/>
</dbReference>
<evidence type="ECO:0000313" key="3">
    <source>
        <dbReference type="EMBL" id="GEP43833.1"/>
    </source>
</evidence>
<sequence length="275" mass="31172">MSANTYRLSARERAEQKLERSKPANVRNHPKAKLQKKVRTYKGLLGAFLLLPLGLITAFTLVEVFFRAMTRAEFWRSDQFIFFTTGGVAWAVSYLAGWRPIHAYVLGHELSHLIVARAFGGEIFGWSASPNGGYVETNKSNTWITLAPYLIPFYSMIVMIVFGLLGMFWNLHDPLALPIGKGVTLRPVWLFYAALGLTWWFHATYTVKTVLTHQSDLERNGEFFSMSLIFLINILLITALYLCASPAPAHEFIELGRCWLGTVAWAFSLIRQVFA</sequence>
<feature type="transmembrane region" description="Helical" evidence="2">
    <location>
        <begin position="149"/>
        <end position="171"/>
    </location>
</feature>
<keyword evidence="2" id="KW-1133">Transmembrane helix</keyword>
<accession>A0A512MAT1</accession>
<gene>
    <name evidence="3" type="ORF">BGE01nite_31240</name>
</gene>
<feature type="transmembrane region" description="Helical" evidence="2">
    <location>
        <begin position="183"/>
        <end position="203"/>
    </location>
</feature>
<feature type="region of interest" description="Disordered" evidence="1">
    <location>
        <begin position="13"/>
        <end position="32"/>
    </location>
</feature>
<evidence type="ECO:0000256" key="1">
    <source>
        <dbReference type="SAM" id="MobiDB-lite"/>
    </source>
</evidence>
<feature type="transmembrane region" description="Helical" evidence="2">
    <location>
        <begin position="80"/>
        <end position="98"/>
    </location>
</feature>
<keyword evidence="2" id="KW-0812">Transmembrane</keyword>
<dbReference type="AlphaFoldDB" id="A0A512MAT1"/>
<dbReference type="EMBL" id="BKAG01000022">
    <property type="protein sequence ID" value="GEP43833.1"/>
    <property type="molecule type" value="Genomic_DNA"/>
</dbReference>
<keyword evidence="4" id="KW-1185">Reference proteome</keyword>
<comment type="caution">
    <text evidence="3">The sequence shown here is derived from an EMBL/GenBank/DDBJ whole genome shotgun (WGS) entry which is preliminary data.</text>
</comment>
<keyword evidence="2" id="KW-0472">Membrane</keyword>
<name>A0A512MAT1_9BACT</name>
<evidence type="ECO:0000313" key="4">
    <source>
        <dbReference type="Proteomes" id="UP000321577"/>
    </source>
</evidence>
<proteinExistence type="predicted"/>
<reference evidence="3 4" key="1">
    <citation type="submission" date="2019-07" db="EMBL/GenBank/DDBJ databases">
        <title>Whole genome shotgun sequence of Brevifollis gellanilyticus NBRC 108608.</title>
        <authorList>
            <person name="Hosoyama A."/>
            <person name="Uohara A."/>
            <person name="Ohji S."/>
            <person name="Ichikawa N."/>
        </authorList>
    </citation>
    <scope>NUCLEOTIDE SEQUENCE [LARGE SCALE GENOMIC DNA]</scope>
    <source>
        <strain evidence="3 4">NBRC 108608</strain>
    </source>
</reference>
<evidence type="ECO:0000256" key="2">
    <source>
        <dbReference type="SAM" id="Phobius"/>
    </source>
</evidence>
<protein>
    <submittedName>
        <fullName evidence="3">Uncharacterized protein</fullName>
    </submittedName>
</protein>
<feature type="compositionally biased region" description="Basic and acidic residues" evidence="1">
    <location>
        <begin position="13"/>
        <end position="22"/>
    </location>
</feature>
<organism evidence="3 4">
    <name type="scientific">Brevifollis gellanilyticus</name>
    <dbReference type="NCBI Taxonomy" id="748831"/>
    <lineage>
        <taxon>Bacteria</taxon>
        <taxon>Pseudomonadati</taxon>
        <taxon>Verrucomicrobiota</taxon>
        <taxon>Verrucomicrobiia</taxon>
        <taxon>Verrucomicrobiales</taxon>
        <taxon>Verrucomicrobiaceae</taxon>
    </lineage>
</organism>
<dbReference type="OrthoDB" id="9803607at2"/>